<keyword evidence="1" id="KW-1003">Cell membrane</keyword>
<dbReference type="Pfam" id="PF06808">
    <property type="entry name" value="DctM"/>
    <property type="match status" value="1"/>
</dbReference>
<dbReference type="GO" id="GO:0005886">
    <property type="term" value="C:plasma membrane"/>
    <property type="evidence" value="ECO:0007669"/>
    <property type="project" value="UniProtKB-SubCell"/>
</dbReference>
<keyword evidence="3" id="KW-1133">Transmembrane helix</keyword>
<dbReference type="PANTHER" id="PTHR43849">
    <property type="entry name" value="BLL3936 PROTEIN"/>
    <property type="match status" value="1"/>
</dbReference>
<comment type="caution">
    <text evidence="5">The sequence shown here is derived from an EMBL/GenBank/DDBJ whole genome shotgun (WGS) entry which is preliminary data.</text>
</comment>
<feature type="transmembrane region" description="Helical" evidence="3">
    <location>
        <begin position="592"/>
        <end position="611"/>
    </location>
</feature>
<feature type="transmembrane region" description="Helical" evidence="3">
    <location>
        <begin position="141"/>
        <end position="160"/>
    </location>
</feature>
<feature type="transmembrane region" description="Helical" evidence="3">
    <location>
        <begin position="45"/>
        <end position="64"/>
    </location>
</feature>
<comment type="subcellular location">
    <subcellularLocation>
        <location evidence="1">Cell inner membrane</location>
        <topology evidence="1">Multi-pass membrane protein</topology>
    </subcellularLocation>
</comment>
<organism evidence="5 6">
    <name type="scientific">Skermanella stibiiresistens SB22</name>
    <dbReference type="NCBI Taxonomy" id="1385369"/>
    <lineage>
        <taxon>Bacteria</taxon>
        <taxon>Pseudomonadati</taxon>
        <taxon>Pseudomonadota</taxon>
        <taxon>Alphaproteobacteria</taxon>
        <taxon>Rhodospirillales</taxon>
        <taxon>Azospirillaceae</taxon>
        <taxon>Skermanella</taxon>
    </lineage>
</organism>
<dbReference type="NCBIfam" id="TIGR02123">
    <property type="entry name" value="TRAP_fused"/>
    <property type="match status" value="1"/>
</dbReference>
<feature type="transmembrane region" description="Helical" evidence="3">
    <location>
        <begin position="388"/>
        <end position="421"/>
    </location>
</feature>
<dbReference type="EMBL" id="AVFL01000030">
    <property type="protein sequence ID" value="EWY37171.1"/>
    <property type="molecule type" value="Genomic_DNA"/>
</dbReference>
<sequence>MPMTDPSREQPHLSKNALELDPEKAKELEEKFDSEIRFRPLAPTAGWLVGGLLVVLSIFHYYTAGFGLLSEMTHRGIHLSFVLGLVFLVFPFSKRGYDRPIENSILRPLGISLMDWALAVGAVVAVLHVPLIPLDDLAFRVGNPTTTDVVLGGILILVLLEATRRSVGWPLPIIALLFMGYAIWGPSMPGILIHPGATFPQLVDHLYLTTQGVYGIALGVVATYVFHFVLFGVFATRIGLGQLFLDCAAWVAGRFAGGPAKVSIFGSALFGMISGSSVANTVTVGSLTIPAMIRLGYKPHFAAAVEATASTGGQITPPIMGAAAFLMIEFLGLPYTTIIIAAIVPAFMHFFGVLMQVHFEAKRTGLRGLRPDEMPDLKAAFRRDWPTVIPLVVLIGILLAGYTPYMAAFWGITLCILVGLFNPRNRMSVGDVLVGLRDGAKYALAVGAAAATVGIVVGVVTLTGVGFKISFIVTSTAADMAAWIGAFLPMGWTAPQTLTLLFTLIMTGIVCILMGCGIPTTANYIIMATIAAPTLGLLGVNPLVAHFFVFYYGVLADITPPVALAAYAAAGMAGADPFKTGNTAFRLGLGKVLVPFVFVFSPSLLLVAPGFTWPDFIIAFAGCIIGITCLSAALSGWLMTTARVWERVLLGVAAILLVAPEIYSSLLGLALIVPVLVRQITAWRAEAPAMA</sequence>
<keyword evidence="3" id="KW-0472">Membrane</keyword>
<gene>
    <name evidence="5" type="ORF">N825_21530</name>
</gene>
<feature type="domain" description="TRAP C4-dicarboxylate transport system permease DctM subunit" evidence="4">
    <location>
        <begin position="155"/>
        <end position="608"/>
    </location>
</feature>
<feature type="transmembrane region" description="Helical" evidence="3">
    <location>
        <begin position="76"/>
        <end position="93"/>
    </location>
</feature>
<evidence type="ECO:0000256" key="1">
    <source>
        <dbReference type="RuleBase" id="RU369079"/>
    </source>
</evidence>
<evidence type="ECO:0000313" key="5">
    <source>
        <dbReference type="EMBL" id="EWY37171.1"/>
    </source>
</evidence>
<evidence type="ECO:0000259" key="4">
    <source>
        <dbReference type="Pfam" id="PF06808"/>
    </source>
</evidence>
<dbReference type="PATRIC" id="fig|1385369.3.peg.5848"/>
<keyword evidence="3" id="KW-0812">Transmembrane</keyword>
<reference evidence="5 6" key="1">
    <citation type="submission" date="2013-08" db="EMBL/GenBank/DDBJ databases">
        <title>The genome sequence of Skermanella stibiiresistens.</title>
        <authorList>
            <person name="Zhu W."/>
            <person name="Wang G."/>
        </authorList>
    </citation>
    <scope>NUCLEOTIDE SEQUENCE [LARGE SCALE GENOMIC DNA]</scope>
    <source>
        <strain evidence="5 6">SB22</strain>
    </source>
</reference>
<feature type="transmembrane region" description="Helical" evidence="3">
    <location>
        <begin position="617"/>
        <end position="638"/>
    </location>
</feature>
<proteinExistence type="predicted"/>
<feature type="transmembrane region" description="Helical" evidence="3">
    <location>
        <begin position="105"/>
        <end position="129"/>
    </location>
</feature>
<keyword evidence="1" id="KW-0813">Transport</keyword>
<feature type="transmembrane region" description="Helical" evidence="3">
    <location>
        <begin position="212"/>
        <end position="235"/>
    </location>
</feature>
<feature type="compositionally biased region" description="Basic and acidic residues" evidence="2">
    <location>
        <begin position="1"/>
        <end position="12"/>
    </location>
</feature>
<feature type="region of interest" description="Disordered" evidence="2">
    <location>
        <begin position="1"/>
        <end position="20"/>
    </location>
</feature>
<accession>W9GX36</accession>
<dbReference type="AlphaFoldDB" id="W9GX36"/>
<feature type="transmembrane region" description="Helical" evidence="3">
    <location>
        <begin position="469"/>
        <end position="492"/>
    </location>
</feature>
<feature type="transmembrane region" description="Helical" evidence="3">
    <location>
        <begin position="550"/>
        <end position="571"/>
    </location>
</feature>
<keyword evidence="6" id="KW-1185">Reference proteome</keyword>
<feature type="transmembrane region" description="Helical" evidence="3">
    <location>
        <begin position="441"/>
        <end position="462"/>
    </location>
</feature>
<dbReference type="GO" id="GO:0022857">
    <property type="term" value="F:transmembrane transporter activity"/>
    <property type="evidence" value="ECO:0007669"/>
    <property type="project" value="UniProtKB-UniRule"/>
</dbReference>
<dbReference type="STRING" id="1385369.N825_21530"/>
<feature type="transmembrane region" description="Helical" evidence="3">
    <location>
        <begin position="167"/>
        <end position="184"/>
    </location>
</feature>
<keyword evidence="1" id="KW-0997">Cell inner membrane</keyword>
<dbReference type="PANTHER" id="PTHR43849:SF2">
    <property type="entry name" value="BLL3936 PROTEIN"/>
    <property type="match status" value="1"/>
</dbReference>
<evidence type="ECO:0000256" key="3">
    <source>
        <dbReference type="SAM" id="Phobius"/>
    </source>
</evidence>
<feature type="transmembrane region" description="Helical" evidence="3">
    <location>
        <begin position="335"/>
        <end position="357"/>
    </location>
</feature>
<dbReference type="InterPro" id="IPR011853">
    <property type="entry name" value="TRAP_DctM-Dct_fused"/>
</dbReference>
<dbReference type="Proteomes" id="UP000019486">
    <property type="component" value="Unassembled WGS sequence"/>
</dbReference>
<dbReference type="InterPro" id="IPR010656">
    <property type="entry name" value="DctM"/>
</dbReference>
<evidence type="ECO:0000313" key="6">
    <source>
        <dbReference type="Proteomes" id="UP000019486"/>
    </source>
</evidence>
<protein>
    <submittedName>
        <fullName evidence="5">C4-dicarboxylate ABC transporter permease</fullName>
    </submittedName>
</protein>
<name>W9GX36_9PROT</name>
<comment type="function">
    <text evidence="1">Part of the tripartite ATP-independent periplasmic (TRAP) transport system.</text>
</comment>
<evidence type="ECO:0000256" key="2">
    <source>
        <dbReference type="SAM" id="MobiDB-lite"/>
    </source>
</evidence>
<feature type="transmembrane region" description="Helical" evidence="3">
    <location>
        <begin position="650"/>
        <end position="677"/>
    </location>
</feature>